<sequence length="104" mass="11410">MFIGIADQPKRNSLTARAASCARRPLACGVHLSLPLLACGAPLEHAACAVLRAQIRVGRFNDGYASIQCAQQFVQLRVSAAYQSEFRFFCSTQISRRLHNGQCQ</sequence>
<dbReference type="Proteomes" id="UP000887572">
    <property type="component" value="Unplaced"/>
</dbReference>
<proteinExistence type="predicted"/>
<dbReference type="AlphaFoldDB" id="A0A914HZQ7"/>
<protein>
    <submittedName>
        <fullName evidence="2">Uncharacterized protein</fullName>
    </submittedName>
</protein>
<keyword evidence="1" id="KW-1185">Reference proteome</keyword>
<evidence type="ECO:0000313" key="2">
    <source>
        <dbReference type="WBParaSite" id="Gr19_v10_g5982.t1"/>
    </source>
</evidence>
<dbReference type="WBParaSite" id="Gr19_v10_g5982.t1">
    <property type="protein sequence ID" value="Gr19_v10_g5982.t1"/>
    <property type="gene ID" value="Gr19_v10_g5982"/>
</dbReference>
<evidence type="ECO:0000313" key="1">
    <source>
        <dbReference type="Proteomes" id="UP000887572"/>
    </source>
</evidence>
<organism evidence="1 2">
    <name type="scientific">Globodera rostochiensis</name>
    <name type="common">Golden nematode worm</name>
    <name type="synonym">Heterodera rostochiensis</name>
    <dbReference type="NCBI Taxonomy" id="31243"/>
    <lineage>
        <taxon>Eukaryota</taxon>
        <taxon>Metazoa</taxon>
        <taxon>Ecdysozoa</taxon>
        <taxon>Nematoda</taxon>
        <taxon>Chromadorea</taxon>
        <taxon>Rhabditida</taxon>
        <taxon>Tylenchina</taxon>
        <taxon>Tylenchomorpha</taxon>
        <taxon>Tylenchoidea</taxon>
        <taxon>Heteroderidae</taxon>
        <taxon>Heteroderinae</taxon>
        <taxon>Globodera</taxon>
    </lineage>
</organism>
<reference evidence="2" key="1">
    <citation type="submission" date="2022-11" db="UniProtKB">
        <authorList>
            <consortium name="WormBaseParasite"/>
        </authorList>
    </citation>
    <scope>IDENTIFICATION</scope>
</reference>
<name>A0A914HZQ7_GLORO</name>
<accession>A0A914HZQ7</accession>